<comment type="similarity">
    <text evidence="2">Belongs to the membrane fusion protein (MFP) (TC 8.A.1) family.</text>
</comment>
<name>A0AAW3ZR70_9GAMM</name>
<keyword evidence="4 7" id="KW-0812">Transmembrane</keyword>
<evidence type="ECO:0000256" key="4">
    <source>
        <dbReference type="ARBA" id="ARBA00022692"/>
    </source>
</evidence>
<accession>A0AAW3ZR70</accession>
<dbReference type="InterPro" id="IPR011053">
    <property type="entry name" value="Single_hybrid_motif"/>
</dbReference>
<protein>
    <submittedName>
        <fullName evidence="8">HlyD family efflux transporter periplasmic adaptor subunit</fullName>
    </submittedName>
</protein>
<dbReference type="GO" id="GO:0009306">
    <property type="term" value="P:protein secretion"/>
    <property type="evidence" value="ECO:0007669"/>
    <property type="project" value="InterPro"/>
</dbReference>
<dbReference type="RefSeq" id="WP_192031456.1">
    <property type="nucleotide sequence ID" value="NZ_JACYTR010000078.1"/>
</dbReference>
<dbReference type="PANTHER" id="PTHR30386">
    <property type="entry name" value="MEMBRANE FUSION SUBUNIT OF EMRAB-TOLC MULTIDRUG EFFLUX PUMP"/>
    <property type="match status" value="1"/>
</dbReference>
<evidence type="ECO:0000256" key="2">
    <source>
        <dbReference type="ARBA" id="ARBA00009477"/>
    </source>
</evidence>
<sequence>MPIQESAAETAVDQLFRQEAVAAASSRFGSPVKPVGVAGWLLSLLLLLTLIVAGVFLATASYPRKEIVVGSIQYGSGAPRIVSPRPGTVAEILVREGQEVVAGQPLMAIALDPVLDSGERQGEAIESAVIQQAEARIRDLDAQIESNLLQERSLLATSRSHQEQLVQLNEQLQLQVARVLLAERTLVDVEPLVSKGHIPAIQVRTYEAELLAAKQSRVALQRELSTTHRLQSEAEASVKVLRSERTSLRARLEVEQGTLAEKQASLSGSSRLLLTAPIAGRATSIVARLGMPVEPASALAIIVPSDQRLQAELWVPSRAVGFLQSGQEVRYMYDAFPIERFGLGTGSIVSVSQAAVLAPDLVKELQTDEPMYRVIASIQDQAIGAYGDEWPLSSGMRLQAALVLERRSLLQWLIDPLRAASKKNQL</sequence>
<organism evidence="8 9">
    <name type="scientific">Pseudomarimonas arenosa</name>
    <dbReference type="NCBI Taxonomy" id="2774145"/>
    <lineage>
        <taxon>Bacteria</taxon>
        <taxon>Pseudomonadati</taxon>
        <taxon>Pseudomonadota</taxon>
        <taxon>Gammaproteobacteria</taxon>
        <taxon>Lysobacterales</taxon>
        <taxon>Lysobacteraceae</taxon>
        <taxon>Pseudomarimonas</taxon>
    </lineage>
</organism>
<dbReference type="PANTHER" id="PTHR30386:SF28">
    <property type="entry name" value="EXPORTED PROTEIN"/>
    <property type="match status" value="1"/>
</dbReference>
<comment type="subcellular location">
    <subcellularLocation>
        <location evidence="1">Membrane</location>
        <topology evidence="1">Single-pass membrane protein</topology>
    </subcellularLocation>
</comment>
<dbReference type="PRINTS" id="PR01490">
    <property type="entry name" value="RTXTOXIND"/>
</dbReference>
<comment type="caution">
    <text evidence="8">The sequence shown here is derived from an EMBL/GenBank/DDBJ whole genome shotgun (WGS) entry which is preliminary data.</text>
</comment>
<keyword evidence="9" id="KW-1185">Reference proteome</keyword>
<keyword evidence="5 7" id="KW-1133">Transmembrane helix</keyword>
<evidence type="ECO:0000256" key="6">
    <source>
        <dbReference type="ARBA" id="ARBA00023136"/>
    </source>
</evidence>
<keyword evidence="6 7" id="KW-0472">Membrane</keyword>
<feature type="transmembrane region" description="Helical" evidence="7">
    <location>
        <begin position="37"/>
        <end position="58"/>
    </location>
</feature>
<evidence type="ECO:0000256" key="3">
    <source>
        <dbReference type="ARBA" id="ARBA00022448"/>
    </source>
</evidence>
<keyword evidence="3" id="KW-0813">Transport</keyword>
<dbReference type="AlphaFoldDB" id="A0AAW3ZR70"/>
<dbReference type="Gene3D" id="2.40.50.100">
    <property type="match status" value="1"/>
</dbReference>
<evidence type="ECO:0000256" key="1">
    <source>
        <dbReference type="ARBA" id="ARBA00004167"/>
    </source>
</evidence>
<evidence type="ECO:0000313" key="8">
    <source>
        <dbReference type="EMBL" id="MBD8528035.1"/>
    </source>
</evidence>
<proteinExistence type="inferred from homology"/>
<dbReference type="EMBL" id="JACYTR010000078">
    <property type="protein sequence ID" value="MBD8528035.1"/>
    <property type="molecule type" value="Genomic_DNA"/>
</dbReference>
<dbReference type="Proteomes" id="UP000613768">
    <property type="component" value="Unassembled WGS sequence"/>
</dbReference>
<reference evidence="8 9" key="1">
    <citation type="submission" date="2020-09" db="EMBL/GenBank/DDBJ databases">
        <title>Pseudoxanthomonas sp. CAU 1598 isolated from sand of Yaerae Beach.</title>
        <authorList>
            <person name="Kim W."/>
        </authorList>
    </citation>
    <scope>NUCLEOTIDE SEQUENCE [LARGE SCALE GENOMIC DNA]</scope>
    <source>
        <strain evidence="8 9">CAU 1598</strain>
    </source>
</reference>
<dbReference type="InterPro" id="IPR006144">
    <property type="entry name" value="Secretion_HlyD_CS"/>
</dbReference>
<evidence type="ECO:0000256" key="7">
    <source>
        <dbReference type="SAM" id="Phobius"/>
    </source>
</evidence>
<dbReference type="GO" id="GO:0016020">
    <property type="term" value="C:membrane"/>
    <property type="evidence" value="ECO:0007669"/>
    <property type="project" value="UniProtKB-SubCell"/>
</dbReference>
<evidence type="ECO:0000313" key="9">
    <source>
        <dbReference type="Proteomes" id="UP000613768"/>
    </source>
</evidence>
<evidence type="ECO:0000256" key="5">
    <source>
        <dbReference type="ARBA" id="ARBA00022989"/>
    </source>
</evidence>
<dbReference type="PROSITE" id="PS00543">
    <property type="entry name" value="HLYD_FAMILY"/>
    <property type="match status" value="1"/>
</dbReference>
<gene>
    <name evidence="8" type="ORF">IFO71_19985</name>
</gene>
<dbReference type="SUPFAM" id="SSF51230">
    <property type="entry name" value="Single hybrid motif"/>
    <property type="match status" value="1"/>
</dbReference>
<dbReference type="InterPro" id="IPR050739">
    <property type="entry name" value="MFP"/>
</dbReference>